<reference evidence="1 2" key="1">
    <citation type="submission" date="2021-02" db="EMBL/GenBank/DDBJ databases">
        <authorList>
            <person name="Han P."/>
        </authorList>
    </citation>
    <scope>NUCLEOTIDE SEQUENCE [LARGE SCALE GENOMIC DNA]</scope>
    <source>
        <strain evidence="1">Candidatus Nitrospira sp. ZN2</strain>
    </source>
</reference>
<evidence type="ECO:0000313" key="1">
    <source>
        <dbReference type="EMBL" id="CAE6796289.1"/>
    </source>
</evidence>
<accession>A0ABN7MH42</accession>
<comment type="caution">
    <text evidence="1">The sequence shown here is derived from an EMBL/GenBank/DDBJ whole genome shotgun (WGS) entry which is preliminary data.</text>
</comment>
<evidence type="ECO:0000313" key="2">
    <source>
        <dbReference type="Proteomes" id="UP000675880"/>
    </source>
</evidence>
<name>A0ABN7MH42_9BACT</name>
<dbReference type="EMBL" id="CAJNBJ010000020">
    <property type="protein sequence ID" value="CAE6796289.1"/>
    <property type="molecule type" value="Genomic_DNA"/>
</dbReference>
<protein>
    <submittedName>
        <fullName evidence="1">Uncharacterized protein</fullName>
    </submittedName>
</protein>
<proteinExistence type="predicted"/>
<dbReference type="Proteomes" id="UP000675880">
    <property type="component" value="Unassembled WGS sequence"/>
</dbReference>
<gene>
    <name evidence="1" type="ORF">NSPZN2_70109</name>
</gene>
<keyword evidence="2" id="KW-1185">Reference proteome</keyword>
<organism evidence="1 2">
    <name type="scientific">Nitrospira defluvii</name>
    <dbReference type="NCBI Taxonomy" id="330214"/>
    <lineage>
        <taxon>Bacteria</taxon>
        <taxon>Pseudomonadati</taxon>
        <taxon>Nitrospirota</taxon>
        <taxon>Nitrospiria</taxon>
        <taxon>Nitrospirales</taxon>
        <taxon>Nitrospiraceae</taxon>
        <taxon>Nitrospira</taxon>
    </lineage>
</organism>
<sequence>MDTKKRSDAPTSDLDEMEALALLRKHIHGMYMTKVQVCPGVLFCAAIPCSDNMSR</sequence>